<dbReference type="STRING" id="595434.RISK_004515"/>
<dbReference type="EMBL" id="LECT01000038">
    <property type="protein sequence ID" value="KLU03203.1"/>
    <property type="molecule type" value="Genomic_DNA"/>
</dbReference>
<reference evidence="1" key="1">
    <citation type="submission" date="2015-05" db="EMBL/GenBank/DDBJ databases">
        <title>Permanent draft genome of Rhodopirellula islandicus K833.</title>
        <authorList>
            <person name="Kizina J."/>
            <person name="Richter M."/>
            <person name="Glockner F.O."/>
            <person name="Harder J."/>
        </authorList>
    </citation>
    <scope>NUCLEOTIDE SEQUENCE [LARGE SCALE GENOMIC DNA]</scope>
    <source>
        <strain evidence="1">K833</strain>
    </source>
</reference>
<dbReference type="PATRIC" id="fig|595434.4.peg.4288"/>
<dbReference type="RefSeq" id="WP_047815928.1">
    <property type="nucleotide sequence ID" value="NZ_LECT01000038.1"/>
</dbReference>
<evidence type="ECO:0000313" key="1">
    <source>
        <dbReference type="EMBL" id="KLU03203.1"/>
    </source>
</evidence>
<dbReference type="AlphaFoldDB" id="A0A0J1B9I3"/>
<evidence type="ECO:0000313" key="2">
    <source>
        <dbReference type="Proteomes" id="UP000036367"/>
    </source>
</evidence>
<accession>A0A0J1B9I3</accession>
<dbReference type="Proteomes" id="UP000036367">
    <property type="component" value="Unassembled WGS sequence"/>
</dbReference>
<dbReference type="InterPro" id="IPR025529">
    <property type="entry name" value="DUF4416"/>
</dbReference>
<protein>
    <recommendedName>
        <fullName evidence="3">GTP-binding protein</fullName>
    </recommendedName>
</protein>
<evidence type="ECO:0008006" key="3">
    <source>
        <dbReference type="Google" id="ProtNLM"/>
    </source>
</evidence>
<name>A0A0J1B9I3_RHOIS</name>
<sequence length="198" mass="22251">MSEIRLIEPVVRFCAVISRHEEARQWAKQRLAERWGELGEQGTPSSFEAGGFYKPEMGDGLTKELIGIAEFADPAGLADWKNVTNDWEAEYASLGRHPEPRPLNLDPGYVSQAKLVLATIKDRDHRIYLRDGIFAEVTLNYVGGRWVHHRWSYPDYRIETVAQFAAACRGRLRQHLKATGGFRVGVKKTPGAKSVTGS</sequence>
<organism evidence="1 2">
    <name type="scientific">Rhodopirellula islandica</name>
    <dbReference type="NCBI Taxonomy" id="595434"/>
    <lineage>
        <taxon>Bacteria</taxon>
        <taxon>Pseudomonadati</taxon>
        <taxon>Planctomycetota</taxon>
        <taxon>Planctomycetia</taxon>
        <taxon>Pirellulales</taxon>
        <taxon>Pirellulaceae</taxon>
        <taxon>Rhodopirellula</taxon>
    </lineage>
</organism>
<gene>
    <name evidence="1" type="ORF">RISK_004515</name>
</gene>
<proteinExistence type="predicted"/>
<dbReference type="OrthoDB" id="9788989at2"/>
<dbReference type="Pfam" id="PF14385">
    <property type="entry name" value="DUF4416"/>
    <property type="match status" value="1"/>
</dbReference>
<comment type="caution">
    <text evidence="1">The sequence shown here is derived from an EMBL/GenBank/DDBJ whole genome shotgun (WGS) entry which is preliminary data.</text>
</comment>
<keyword evidence="2" id="KW-1185">Reference proteome</keyword>